<dbReference type="GO" id="GO:0016887">
    <property type="term" value="F:ATP hydrolysis activity"/>
    <property type="evidence" value="ECO:0007669"/>
    <property type="project" value="InterPro"/>
</dbReference>
<accession>A0A1V1NTT1</accession>
<evidence type="ECO:0000313" key="2">
    <source>
        <dbReference type="EMBL" id="ETR66002.1"/>
    </source>
</evidence>
<dbReference type="PANTHER" id="PTHR43581:SF2">
    <property type="entry name" value="EXCINUCLEASE ATPASE SUBUNIT"/>
    <property type="match status" value="1"/>
</dbReference>
<dbReference type="GO" id="GO:0005524">
    <property type="term" value="F:ATP binding"/>
    <property type="evidence" value="ECO:0007669"/>
    <property type="project" value="InterPro"/>
</dbReference>
<dbReference type="InterPro" id="IPR003959">
    <property type="entry name" value="ATPase_AAA_core"/>
</dbReference>
<dbReference type="AlphaFoldDB" id="A0A1V1NTT1"/>
<reference evidence="3" key="1">
    <citation type="submission" date="2012-11" db="EMBL/GenBank/DDBJ databases">
        <authorList>
            <person name="Lucero-Rivera Y.E."/>
            <person name="Tovar-Ramirez D."/>
        </authorList>
    </citation>
    <scope>NUCLEOTIDE SEQUENCE [LARGE SCALE GENOMIC DNA]</scope>
    <source>
        <strain evidence="3">Araruama</strain>
    </source>
</reference>
<dbReference type="EMBL" id="ATBP01002310">
    <property type="protein sequence ID" value="ETR66002.1"/>
    <property type="molecule type" value="Genomic_DNA"/>
</dbReference>
<dbReference type="InterPro" id="IPR051396">
    <property type="entry name" value="Bact_Antivir_Def_Nuclease"/>
</dbReference>
<evidence type="ECO:0000313" key="3">
    <source>
        <dbReference type="Proteomes" id="UP000189670"/>
    </source>
</evidence>
<evidence type="ECO:0000259" key="1">
    <source>
        <dbReference type="Pfam" id="PF13304"/>
    </source>
</evidence>
<protein>
    <recommendedName>
        <fullName evidence="1">ATPase AAA-type core domain-containing protein</fullName>
    </recommendedName>
</protein>
<proteinExistence type="predicted"/>
<dbReference type="Gene3D" id="3.40.50.300">
    <property type="entry name" value="P-loop containing nucleotide triphosphate hydrolases"/>
    <property type="match status" value="1"/>
</dbReference>
<dbReference type="PANTHER" id="PTHR43581">
    <property type="entry name" value="ATP/GTP PHOSPHATASE"/>
    <property type="match status" value="1"/>
</dbReference>
<feature type="domain" description="ATPase AAA-type core" evidence="1">
    <location>
        <begin position="22"/>
        <end position="105"/>
    </location>
</feature>
<dbReference type="Proteomes" id="UP000189670">
    <property type="component" value="Unassembled WGS sequence"/>
</dbReference>
<organism evidence="2 3">
    <name type="scientific">Candidatus Magnetoglobus multicellularis str. Araruama</name>
    <dbReference type="NCBI Taxonomy" id="890399"/>
    <lineage>
        <taxon>Bacteria</taxon>
        <taxon>Pseudomonadati</taxon>
        <taxon>Thermodesulfobacteriota</taxon>
        <taxon>Desulfobacteria</taxon>
        <taxon>Desulfobacterales</taxon>
        <taxon>Desulfobacteraceae</taxon>
        <taxon>Candidatus Magnetoglobus</taxon>
    </lineage>
</organism>
<comment type="caution">
    <text evidence="2">The sequence shown here is derived from an EMBL/GenBank/DDBJ whole genome shotgun (WGS) entry which is preliminary data.</text>
</comment>
<gene>
    <name evidence="2" type="ORF">OMM_05836</name>
</gene>
<dbReference type="SUPFAM" id="SSF52540">
    <property type="entry name" value="P-loop containing nucleoside triphosphate hydrolases"/>
    <property type="match status" value="1"/>
</dbReference>
<dbReference type="Pfam" id="PF13304">
    <property type="entry name" value="AAA_21"/>
    <property type="match status" value="1"/>
</dbReference>
<dbReference type="InterPro" id="IPR027417">
    <property type="entry name" value="P-loop_NTPase"/>
</dbReference>
<sequence>MFERLLPNVSQIVLEDDQIFYIENGYKATIHQIGSGNKTILSMVGDIVIRLFEMQPKETAPENLSGIVVIDELDLHLHPVNQRYLPEILSDIFPDIQFICSTHSPIPLLGAPKNSIFFVVERDRQKSITTIRDYEIDISNLQPNTLLTSPLFGMESIRSVQNSIFAEFRTENDYRDYLHRKKRDESLKQYAEKGIHLPKEFMDKIYD</sequence>
<name>A0A1V1NTT1_9BACT</name>